<feature type="transmembrane region" description="Helical" evidence="4">
    <location>
        <begin position="51"/>
        <end position="70"/>
    </location>
</feature>
<evidence type="ECO:0000256" key="3">
    <source>
        <dbReference type="ARBA" id="ARBA00022729"/>
    </source>
</evidence>
<comment type="similarity">
    <text evidence="1">Belongs to the bacterial solute-binding protein 5 family.</text>
</comment>
<keyword evidence="4" id="KW-0472">Membrane</keyword>
<evidence type="ECO:0000256" key="1">
    <source>
        <dbReference type="ARBA" id="ARBA00005695"/>
    </source>
</evidence>
<evidence type="ECO:0000313" key="6">
    <source>
        <dbReference type="EMBL" id="PIR06154.1"/>
    </source>
</evidence>
<keyword evidence="4" id="KW-1133">Transmembrane helix</keyword>
<evidence type="ECO:0000256" key="4">
    <source>
        <dbReference type="SAM" id="Phobius"/>
    </source>
</evidence>
<dbReference type="GO" id="GO:1904680">
    <property type="term" value="F:peptide transmembrane transporter activity"/>
    <property type="evidence" value="ECO:0007669"/>
    <property type="project" value="TreeGrafter"/>
</dbReference>
<dbReference type="GO" id="GO:0015833">
    <property type="term" value="P:peptide transport"/>
    <property type="evidence" value="ECO:0007669"/>
    <property type="project" value="TreeGrafter"/>
</dbReference>
<protein>
    <recommendedName>
        <fullName evidence="5">Solute-binding protein family 5 domain-containing protein</fullName>
    </recommendedName>
</protein>
<comment type="caution">
    <text evidence="6">The sequence shown here is derived from an EMBL/GenBank/DDBJ whole genome shotgun (WGS) entry which is preliminary data.</text>
</comment>
<name>A0A2H0NBB0_9BACT</name>
<organism evidence="6 7">
    <name type="scientific">Candidatus Komeilibacteria bacterium CG11_big_fil_rev_8_21_14_0_20_36_20</name>
    <dbReference type="NCBI Taxonomy" id="1974477"/>
    <lineage>
        <taxon>Bacteria</taxon>
        <taxon>Candidatus Komeiliibacteriota</taxon>
    </lineage>
</organism>
<dbReference type="SUPFAM" id="SSF53850">
    <property type="entry name" value="Periplasmic binding protein-like II"/>
    <property type="match status" value="1"/>
</dbReference>
<accession>A0A2H0NBB0</accession>
<dbReference type="Gene3D" id="3.90.76.10">
    <property type="entry name" value="Dipeptide-binding Protein, Domain 1"/>
    <property type="match status" value="1"/>
</dbReference>
<evidence type="ECO:0000256" key="2">
    <source>
        <dbReference type="ARBA" id="ARBA00022448"/>
    </source>
</evidence>
<keyword evidence="2" id="KW-0813">Transport</keyword>
<evidence type="ECO:0000313" key="7">
    <source>
        <dbReference type="Proteomes" id="UP000230564"/>
    </source>
</evidence>
<gene>
    <name evidence="6" type="ORF">COV55_04735</name>
</gene>
<dbReference type="Gene3D" id="3.40.190.10">
    <property type="entry name" value="Periplasmic binding protein-like II"/>
    <property type="match status" value="1"/>
</dbReference>
<dbReference type="Gene3D" id="3.10.105.10">
    <property type="entry name" value="Dipeptide-binding Protein, Domain 3"/>
    <property type="match status" value="1"/>
</dbReference>
<dbReference type="Pfam" id="PF00496">
    <property type="entry name" value="SBP_bac_5"/>
    <property type="match status" value="1"/>
</dbReference>
<reference evidence="6 7" key="1">
    <citation type="submission" date="2017-09" db="EMBL/GenBank/DDBJ databases">
        <title>Depth-based differentiation of microbial function through sediment-hosted aquifers and enrichment of novel symbionts in the deep terrestrial subsurface.</title>
        <authorList>
            <person name="Probst A.J."/>
            <person name="Ladd B."/>
            <person name="Jarett J.K."/>
            <person name="Geller-Mcgrath D.E."/>
            <person name="Sieber C.M."/>
            <person name="Emerson J.B."/>
            <person name="Anantharaman K."/>
            <person name="Thomas B.C."/>
            <person name="Malmstrom R."/>
            <person name="Stieglmeier M."/>
            <person name="Klingl A."/>
            <person name="Woyke T."/>
            <person name="Ryan C.M."/>
            <person name="Banfield J.F."/>
        </authorList>
    </citation>
    <scope>NUCLEOTIDE SEQUENCE [LARGE SCALE GENOMIC DNA]</scope>
    <source>
        <strain evidence="6">CG11_big_fil_rev_8_21_14_0_20_36_20</strain>
    </source>
</reference>
<dbReference type="GO" id="GO:0042597">
    <property type="term" value="C:periplasmic space"/>
    <property type="evidence" value="ECO:0007669"/>
    <property type="project" value="UniProtKB-ARBA"/>
</dbReference>
<dbReference type="InterPro" id="IPR000914">
    <property type="entry name" value="SBP_5_dom"/>
</dbReference>
<dbReference type="PANTHER" id="PTHR30290">
    <property type="entry name" value="PERIPLASMIC BINDING COMPONENT OF ABC TRANSPORTER"/>
    <property type="match status" value="1"/>
</dbReference>
<keyword evidence="3" id="KW-0732">Signal</keyword>
<dbReference type="CDD" id="cd00995">
    <property type="entry name" value="PBP2_NikA_DppA_OppA_like"/>
    <property type="match status" value="1"/>
</dbReference>
<dbReference type="GO" id="GO:0043190">
    <property type="term" value="C:ATP-binding cassette (ABC) transporter complex"/>
    <property type="evidence" value="ECO:0007669"/>
    <property type="project" value="InterPro"/>
</dbReference>
<dbReference type="PANTHER" id="PTHR30290:SF9">
    <property type="entry name" value="OLIGOPEPTIDE-BINDING PROTEIN APPA"/>
    <property type="match status" value="1"/>
</dbReference>
<keyword evidence="4" id="KW-0812">Transmembrane</keyword>
<dbReference type="Proteomes" id="UP000230564">
    <property type="component" value="Unassembled WGS sequence"/>
</dbReference>
<dbReference type="InterPro" id="IPR030678">
    <property type="entry name" value="Peptide/Ni-bd"/>
</dbReference>
<dbReference type="EMBL" id="PCWQ01000020">
    <property type="protein sequence ID" value="PIR06154.1"/>
    <property type="molecule type" value="Genomic_DNA"/>
</dbReference>
<feature type="domain" description="Solute-binding protein family 5" evidence="5">
    <location>
        <begin position="124"/>
        <end position="495"/>
    </location>
</feature>
<sequence length="593" mass="67624">MYKKIKGKFTTNEVQDVNQQLVLQLNKKNIPSWEQIKQWPKFLHKSEKLQIIIALTVFVAAGTTFGWHLYLKNSVLVPANGGSYTEGLIGSPHLINPILAATDIDRDLVKLIFSGLMRTDASGELVPDLAAAYQIDEAQTVYTFELRPNLKWHDDNPITADDIIFTINSIKNSEYKSPLKNSFNGITVRKINDRTIQFELEKPFPPFLSILTIGIIPEHLWYSIPAFGAPLADLNTKPIGSGPYQFKSLTKDANGSIKSYTLKTYENYHLEKTHISKLSFKFYPDFLTGVTALQNKNIEGLVYLPTEYKQEFNNKINLINLHYPKYTAIFFNPKENELLSDKDFRKALAISVDKQRILTEVLNDDGQIIYSPILPGLIGYEPAMTGDDYSPEEAKKILEELDWTLPAKGPFRTKGEGDEKQELSIKLTTIDQSENVKTISIIKENWESIGIKTELDIVSKDKIKTSIIEPRNYQALVFSEVININSSPYPFWHSSQNQHPGLNLSVLANKDIDDYLEIIQNAKDDLSKIEPLKKFQEKLLELNFAIFLYNPTYTYPVANKIKGLESLQFINLPADRFNNITSWFIKTKRVLSK</sequence>
<dbReference type="InterPro" id="IPR039424">
    <property type="entry name" value="SBP_5"/>
</dbReference>
<dbReference type="AlphaFoldDB" id="A0A2H0NBB0"/>
<evidence type="ECO:0000259" key="5">
    <source>
        <dbReference type="Pfam" id="PF00496"/>
    </source>
</evidence>
<proteinExistence type="inferred from homology"/>
<dbReference type="PIRSF" id="PIRSF002741">
    <property type="entry name" value="MppA"/>
    <property type="match status" value="1"/>
</dbReference>